<feature type="transmembrane region" description="Helical" evidence="2">
    <location>
        <begin position="414"/>
        <end position="437"/>
    </location>
</feature>
<accession>A0A1T2KVC0</accession>
<dbReference type="Proteomes" id="UP000190896">
    <property type="component" value="Unassembled WGS sequence"/>
</dbReference>
<keyword evidence="2" id="KW-1133">Transmembrane helix</keyword>
<dbReference type="OrthoDB" id="8530910at2"/>
<dbReference type="Pfam" id="PF09822">
    <property type="entry name" value="ABC_transp_aux"/>
    <property type="match status" value="1"/>
</dbReference>
<dbReference type="Pfam" id="PF23357">
    <property type="entry name" value="DUF7088"/>
    <property type="match status" value="1"/>
</dbReference>
<dbReference type="InterPro" id="IPR029062">
    <property type="entry name" value="Class_I_gatase-like"/>
</dbReference>
<gene>
    <name evidence="5" type="ORF">BOW51_05455</name>
</gene>
<feature type="domain" description="DUF7088" evidence="4">
    <location>
        <begin position="37"/>
        <end position="107"/>
    </location>
</feature>
<evidence type="ECO:0000259" key="3">
    <source>
        <dbReference type="Pfam" id="PF09822"/>
    </source>
</evidence>
<comment type="caution">
    <text evidence="5">The sequence shown here is derived from an EMBL/GenBank/DDBJ whole genome shotgun (WGS) entry which is preliminary data.</text>
</comment>
<dbReference type="SUPFAM" id="SSF52317">
    <property type="entry name" value="Class I glutamine amidotransferase-like"/>
    <property type="match status" value="1"/>
</dbReference>
<reference evidence="5 6" key="1">
    <citation type="submission" date="2016-11" db="EMBL/GenBank/DDBJ databases">
        <title>Mixed transmission modes and dynamic genome evolution in an obligate animal-bacterial symbiosis.</title>
        <authorList>
            <person name="Russell S.L."/>
            <person name="Corbett-Detig R.B."/>
            <person name="Cavanaugh C.M."/>
        </authorList>
    </citation>
    <scope>NUCLEOTIDE SEQUENCE [LARGE SCALE GENOMIC DNA]</scope>
    <source>
        <strain evidence="5">Se-Cadez</strain>
    </source>
</reference>
<feature type="domain" description="ABC-type uncharacterised transport system" evidence="3">
    <location>
        <begin position="146"/>
        <end position="374"/>
    </location>
</feature>
<feature type="region of interest" description="Disordered" evidence="1">
    <location>
        <begin position="315"/>
        <end position="336"/>
    </location>
</feature>
<keyword evidence="2" id="KW-0812">Transmembrane</keyword>
<protein>
    <submittedName>
        <fullName evidence="5">Uncharacterized protein</fullName>
    </submittedName>
</protein>
<evidence type="ECO:0000259" key="4">
    <source>
        <dbReference type="Pfam" id="PF23357"/>
    </source>
</evidence>
<evidence type="ECO:0000313" key="5">
    <source>
        <dbReference type="EMBL" id="OOZ36774.1"/>
    </source>
</evidence>
<dbReference type="InterPro" id="IPR019196">
    <property type="entry name" value="ABC_transp_unknown"/>
</dbReference>
<dbReference type="RefSeq" id="WP_078486561.1">
    <property type="nucleotide sequence ID" value="NZ_MPRJ01000026.1"/>
</dbReference>
<dbReference type="InterPro" id="IPR055396">
    <property type="entry name" value="DUF7088"/>
</dbReference>
<proteinExistence type="predicted"/>
<keyword evidence="6" id="KW-1185">Reference proteome</keyword>
<dbReference type="AlphaFoldDB" id="A0A1T2KVC0"/>
<sequence length="442" mass="49112">MKQRLESTFFHLLLVIAIGLLGWLTQRYALVSDWTESGRNSLHPVSQQLLTRLDAPLKITSFAPKNSALRDPIKDIVARYRRFRPDIEFKFVNPAMQPQLTRELGIQVSGELILEYKGRRENLRNLEEEGISNAIQRLIQQGDKWIVFIIGHGERRLDGKANFNLGDFGDELKRKGYHLQDLDLAKHLQIPINTGLLVIAGPQNDYLPGETNLVADYLETGGNLLWLSDPGKNSGLTSLSKKLGIEILPGTIVDPNAEGLGLKSPAITLATQYPKHPAVANFKAITIYPYAAALQATDSEAGGWLRTPLLNTLPRTWNETSPTKGEVTHNPEQGEQAGPLTIGYALTRNHEKGEQRIVLIGDGDFLSNTYLANGGNQDLGLNLVRWLSEDDQLLDIPARTGRDLNIELTPTTGAIIGFGFLLVIPLGLLSTGMLIWWRRRRS</sequence>
<name>A0A1T2KVC0_9GAMM</name>
<evidence type="ECO:0000256" key="1">
    <source>
        <dbReference type="SAM" id="MobiDB-lite"/>
    </source>
</evidence>
<organism evidence="5 6">
    <name type="scientific">Solemya velesiana gill symbiont</name>
    <dbReference type="NCBI Taxonomy" id="1918948"/>
    <lineage>
        <taxon>Bacteria</taxon>
        <taxon>Pseudomonadati</taxon>
        <taxon>Pseudomonadota</taxon>
        <taxon>Gammaproteobacteria</taxon>
        <taxon>sulfur-oxidizing symbionts</taxon>
    </lineage>
</organism>
<evidence type="ECO:0000313" key="6">
    <source>
        <dbReference type="Proteomes" id="UP000190896"/>
    </source>
</evidence>
<keyword evidence="2" id="KW-0472">Membrane</keyword>
<dbReference type="EMBL" id="MPRJ01000026">
    <property type="protein sequence ID" value="OOZ36774.1"/>
    <property type="molecule type" value="Genomic_DNA"/>
</dbReference>
<evidence type="ECO:0000256" key="2">
    <source>
        <dbReference type="SAM" id="Phobius"/>
    </source>
</evidence>